<dbReference type="EMBL" id="JAVHNS010000008">
    <property type="protein sequence ID" value="KAK6345906.1"/>
    <property type="molecule type" value="Genomic_DNA"/>
</dbReference>
<dbReference type="Proteomes" id="UP001373714">
    <property type="component" value="Unassembled WGS sequence"/>
</dbReference>
<gene>
    <name evidence="2" type="ORF">TWF730_010249</name>
</gene>
<sequence length="469" mass="52464">MFEGKVQGVLTYNLISTIKTNGSTDLTYYDLRALVSAKIRKQEQTLVLGGEGDRLFLSPKRRELMYMVSITEFEPGTGTVHLDAGLAHGICKGVTVDVWPSSCSHFRDSERRALLEISKVEEITSTAKIVEWYTDSETEKKLERGFLGQLRSLPQQPVYLDSSIPPCDMATLRNELRKHKAALSENPKKSTFRVCIRNGSYFITGGCKPLLNAVPPLPVNTDNATEKLIRRLAHLTRYYDILGLQPNEPELWVASGIEKEPLKIPRAATWYSARELPTNPIYTTSYEISENKKIVLRLTNESECRKYVTIIALDSEWGVEQIFPTAPGVHNKPLEATESIRLPLDIILPSDARPGQTTDTLKVIVTTEPANFRWLGIPSLADLENCATTTRQRGTATKPSGPLKELYEVMTDRKLRAIKYLPITSKWNSKNLNVKIPLDNPTSPYIDETDEGDDTTGEKSTGTFSTPSS</sequence>
<organism evidence="2 3">
    <name type="scientific">Orbilia blumenaviensis</name>
    <dbReference type="NCBI Taxonomy" id="1796055"/>
    <lineage>
        <taxon>Eukaryota</taxon>
        <taxon>Fungi</taxon>
        <taxon>Dikarya</taxon>
        <taxon>Ascomycota</taxon>
        <taxon>Pezizomycotina</taxon>
        <taxon>Orbiliomycetes</taxon>
        <taxon>Orbiliales</taxon>
        <taxon>Orbiliaceae</taxon>
        <taxon>Orbilia</taxon>
    </lineage>
</organism>
<dbReference type="AlphaFoldDB" id="A0AAV9UU02"/>
<keyword evidence="3" id="KW-1185">Reference proteome</keyword>
<proteinExistence type="predicted"/>
<accession>A0AAV9UU02</accession>
<evidence type="ECO:0000313" key="3">
    <source>
        <dbReference type="Proteomes" id="UP001373714"/>
    </source>
</evidence>
<feature type="region of interest" description="Disordered" evidence="1">
    <location>
        <begin position="438"/>
        <end position="469"/>
    </location>
</feature>
<reference evidence="2 3" key="1">
    <citation type="submission" date="2019-10" db="EMBL/GenBank/DDBJ databases">
        <authorList>
            <person name="Palmer J.M."/>
        </authorList>
    </citation>
    <scope>NUCLEOTIDE SEQUENCE [LARGE SCALE GENOMIC DNA]</scope>
    <source>
        <strain evidence="2 3">TWF730</strain>
    </source>
</reference>
<protein>
    <submittedName>
        <fullName evidence="2">Uncharacterized protein</fullName>
    </submittedName>
</protein>
<comment type="caution">
    <text evidence="2">The sequence shown here is derived from an EMBL/GenBank/DDBJ whole genome shotgun (WGS) entry which is preliminary data.</text>
</comment>
<name>A0AAV9UU02_9PEZI</name>
<evidence type="ECO:0000313" key="2">
    <source>
        <dbReference type="EMBL" id="KAK6345906.1"/>
    </source>
</evidence>
<evidence type="ECO:0000256" key="1">
    <source>
        <dbReference type="SAM" id="MobiDB-lite"/>
    </source>
</evidence>